<evidence type="ECO:0000256" key="1">
    <source>
        <dbReference type="ARBA" id="ARBA00006227"/>
    </source>
</evidence>
<dbReference type="PIRSF" id="PIRSF002181">
    <property type="entry name" value="Ribosomal_L13"/>
    <property type="match status" value="1"/>
</dbReference>
<gene>
    <name evidence="4 5" type="primary">rplM</name>
    <name evidence="5" type="ORF">PQO03_14850</name>
</gene>
<evidence type="ECO:0000256" key="3">
    <source>
        <dbReference type="ARBA" id="ARBA00023274"/>
    </source>
</evidence>
<sequence length="141" mass="15743">MKTYLPIASEFERKWLVFDAEEQVLGRLAVKVANALRGKDEPTYTPHMDCGANVIVINADKVKLTGRKETEKTYIGHTGWVGGQTVTTPEEVREKDSTRLVLWAVKGMLDDGRLGRSTFKKLHVYAGAAHPHEAQKPVKVN</sequence>
<comment type="function">
    <text evidence="4">This protein is one of the early assembly proteins of the 50S ribosomal subunit, although it is not seen to bind rRNA by itself. It is important during the early stages of 50S assembly.</text>
</comment>
<dbReference type="InterPro" id="IPR005822">
    <property type="entry name" value="Ribosomal_uL13"/>
</dbReference>
<dbReference type="Pfam" id="PF00572">
    <property type="entry name" value="Ribosomal_L13"/>
    <property type="match status" value="1"/>
</dbReference>
<dbReference type="RefSeq" id="WP_274153974.1">
    <property type="nucleotide sequence ID" value="NZ_CP117812.1"/>
</dbReference>
<evidence type="ECO:0000313" key="5">
    <source>
        <dbReference type="EMBL" id="WDE99112.1"/>
    </source>
</evidence>
<dbReference type="EMBL" id="CP117812">
    <property type="protein sequence ID" value="WDE99112.1"/>
    <property type="molecule type" value="Genomic_DNA"/>
</dbReference>
<evidence type="ECO:0000256" key="4">
    <source>
        <dbReference type="HAMAP-Rule" id="MF_01366"/>
    </source>
</evidence>
<reference evidence="5 6" key="1">
    <citation type="submission" date="2023-02" db="EMBL/GenBank/DDBJ databases">
        <title>Genome sequence of Lentisphaera profundi SAORIC-696.</title>
        <authorList>
            <person name="Kim e."/>
            <person name="Cho J.-C."/>
            <person name="Choi A."/>
            <person name="Kang I."/>
        </authorList>
    </citation>
    <scope>NUCLEOTIDE SEQUENCE [LARGE SCALE GENOMIC DNA]</scope>
    <source>
        <strain evidence="5 6">SAORIC-696</strain>
    </source>
</reference>
<keyword evidence="3 4" id="KW-0687">Ribonucleoprotein</keyword>
<accession>A0ABY7VZG4</accession>
<dbReference type="PANTHER" id="PTHR11545">
    <property type="entry name" value="RIBOSOMAL PROTEIN L13"/>
    <property type="match status" value="1"/>
</dbReference>
<dbReference type="CDD" id="cd00392">
    <property type="entry name" value="Ribosomal_L13"/>
    <property type="match status" value="1"/>
</dbReference>
<proteinExistence type="inferred from homology"/>
<protein>
    <recommendedName>
        <fullName evidence="4">Large ribosomal subunit protein uL13</fullName>
    </recommendedName>
</protein>
<dbReference type="GO" id="GO:0005840">
    <property type="term" value="C:ribosome"/>
    <property type="evidence" value="ECO:0007669"/>
    <property type="project" value="UniProtKB-KW"/>
</dbReference>
<dbReference type="Gene3D" id="3.90.1180.10">
    <property type="entry name" value="Ribosomal protein L13"/>
    <property type="match status" value="1"/>
</dbReference>
<keyword evidence="6" id="KW-1185">Reference proteome</keyword>
<dbReference type="InterPro" id="IPR005823">
    <property type="entry name" value="Ribosomal_uL13_bac-type"/>
</dbReference>
<dbReference type="HAMAP" id="MF_01366">
    <property type="entry name" value="Ribosomal_uL13"/>
    <property type="match status" value="1"/>
</dbReference>
<keyword evidence="2 4" id="KW-0689">Ribosomal protein</keyword>
<dbReference type="NCBIfam" id="TIGR01066">
    <property type="entry name" value="rplM_bact"/>
    <property type="match status" value="1"/>
</dbReference>
<dbReference type="InterPro" id="IPR036899">
    <property type="entry name" value="Ribosomal_uL13_sf"/>
</dbReference>
<name>A0ABY7VZG4_9BACT</name>
<evidence type="ECO:0000256" key="2">
    <source>
        <dbReference type="ARBA" id="ARBA00022980"/>
    </source>
</evidence>
<comment type="similarity">
    <text evidence="1 4">Belongs to the universal ribosomal protein uL13 family.</text>
</comment>
<organism evidence="5 6">
    <name type="scientific">Lentisphaera profundi</name>
    <dbReference type="NCBI Taxonomy" id="1658616"/>
    <lineage>
        <taxon>Bacteria</taxon>
        <taxon>Pseudomonadati</taxon>
        <taxon>Lentisphaerota</taxon>
        <taxon>Lentisphaeria</taxon>
        <taxon>Lentisphaerales</taxon>
        <taxon>Lentisphaeraceae</taxon>
        <taxon>Lentisphaera</taxon>
    </lineage>
</organism>
<dbReference type="SUPFAM" id="SSF52161">
    <property type="entry name" value="Ribosomal protein L13"/>
    <property type="match status" value="1"/>
</dbReference>
<dbReference type="PANTHER" id="PTHR11545:SF2">
    <property type="entry name" value="LARGE RIBOSOMAL SUBUNIT PROTEIN UL13M"/>
    <property type="match status" value="1"/>
</dbReference>
<comment type="subunit">
    <text evidence="4">Part of the 50S ribosomal subunit.</text>
</comment>
<evidence type="ECO:0000313" key="6">
    <source>
        <dbReference type="Proteomes" id="UP001214250"/>
    </source>
</evidence>
<dbReference type="Proteomes" id="UP001214250">
    <property type="component" value="Chromosome 2"/>
</dbReference>